<dbReference type="SUPFAM" id="SSF51215">
    <property type="entry name" value="Regulatory protein AraC"/>
    <property type="match status" value="1"/>
</dbReference>
<dbReference type="InterPro" id="IPR037923">
    <property type="entry name" value="HTH-like"/>
</dbReference>
<dbReference type="InterPro" id="IPR003313">
    <property type="entry name" value="AraC-bd"/>
</dbReference>
<dbReference type="Proteomes" id="UP001463665">
    <property type="component" value="Chromosome"/>
</dbReference>
<dbReference type="Pfam" id="PF02311">
    <property type="entry name" value="AraC_binding"/>
    <property type="match status" value="1"/>
</dbReference>
<accession>A0AAU6WTM4</accession>
<organism evidence="3 4">
    <name type="scientific">Chryseobacterium endophyticum</name>
    <dbReference type="NCBI Taxonomy" id="1854762"/>
    <lineage>
        <taxon>Bacteria</taxon>
        <taxon>Pseudomonadati</taxon>
        <taxon>Bacteroidota</taxon>
        <taxon>Flavobacteriia</taxon>
        <taxon>Flavobacteriales</taxon>
        <taxon>Weeksellaceae</taxon>
        <taxon>Chryseobacterium group</taxon>
        <taxon>Chryseobacterium</taxon>
    </lineage>
</organism>
<dbReference type="EMBL" id="CP154834">
    <property type="protein sequence ID" value="XAO76189.1"/>
    <property type="molecule type" value="Genomic_DNA"/>
</dbReference>
<feature type="domain" description="AraC-type arabinose-binding/dimerisation" evidence="2">
    <location>
        <begin position="39"/>
        <end position="88"/>
    </location>
</feature>
<dbReference type="InterPro" id="IPR014710">
    <property type="entry name" value="RmlC-like_jellyroll"/>
</dbReference>
<evidence type="ECO:0000259" key="2">
    <source>
        <dbReference type="Pfam" id="PF02311"/>
    </source>
</evidence>
<dbReference type="RefSeq" id="WP_345767619.1">
    <property type="nucleotide sequence ID" value="NZ_CP154834.1"/>
</dbReference>
<evidence type="ECO:0000313" key="3">
    <source>
        <dbReference type="EMBL" id="XAO76189.1"/>
    </source>
</evidence>
<reference evidence="3 4" key="1">
    <citation type="submission" date="2024-04" db="EMBL/GenBank/DDBJ databases">
        <title>Genome sequencing and assembly of rice foliar adapted Chryseobacterium endophyticum OsEnb-ALM-A6.</title>
        <authorList>
            <person name="Kumar S."/>
            <person name="Javed M."/>
            <person name="Chouhan V."/>
            <person name="Charishma K."/>
            <person name="Patel A."/>
            <person name="Kumar M."/>
            <person name="Sahu K.P."/>
            <person name="Kumar A."/>
        </authorList>
    </citation>
    <scope>NUCLEOTIDE SEQUENCE [LARGE SCALE GENOMIC DNA]</scope>
    <source>
        <strain evidence="3 4">OsEnb-ALM-A6</strain>
    </source>
</reference>
<gene>
    <name evidence="3" type="ORF">AAFP95_10610</name>
</gene>
<dbReference type="GO" id="GO:0003677">
    <property type="term" value="F:DNA binding"/>
    <property type="evidence" value="ECO:0007669"/>
    <property type="project" value="UniProtKB-KW"/>
</dbReference>
<keyword evidence="1" id="KW-0238">DNA-binding</keyword>
<dbReference type="AlphaFoldDB" id="A0AAU6WTM4"/>
<keyword evidence="4" id="KW-1185">Reference proteome</keyword>
<evidence type="ECO:0000313" key="4">
    <source>
        <dbReference type="Proteomes" id="UP001463665"/>
    </source>
</evidence>
<sequence>MNSISVLHINLFQAGKGISDFYFNRMREHLVLGHRHIEKPHRHDFYATILFTGGSGVHEIDFHQYEVSPGSLFFMSPGQVHSWELSDDIDGYIFSAPRIFMSFIMYIRSLKVFLFRICQFSEKASAG</sequence>
<evidence type="ECO:0000256" key="1">
    <source>
        <dbReference type="ARBA" id="ARBA00023125"/>
    </source>
</evidence>
<name>A0AAU6WTM4_9FLAO</name>
<dbReference type="Gene3D" id="2.60.120.10">
    <property type="entry name" value="Jelly Rolls"/>
    <property type="match status" value="1"/>
</dbReference>
<dbReference type="GO" id="GO:0006355">
    <property type="term" value="P:regulation of DNA-templated transcription"/>
    <property type="evidence" value="ECO:0007669"/>
    <property type="project" value="InterPro"/>
</dbReference>
<protein>
    <submittedName>
        <fullName evidence="3">AraC family ligand binding domain-containing protein</fullName>
    </submittedName>
</protein>
<proteinExistence type="predicted"/>